<dbReference type="Proteomes" id="UP000003656">
    <property type="component" value="Unassembled WGS sequence"/>
</dbReference>
<sequence>MKLAWLLWEHCPRKLQESQELTSGCQRDTVAALGPDMATLMLMLGIEEWLEWA</sequence>
<evidence type="ECO:0000313" key="1">
    <source>
        <dbReference type="EMBL" id="EFA22669.1"/>
    </source>
</evidence>
<gene>
    <name evidence="1" type="ORF">BIFGAL_03696</name>
</gene>
<accession>D1NV18</accession>
<evidence type="ECO:0000313" key="2">
    <source>
        <dbReference type="Proteomes" id="UP000003656"/>
    </source>
</evidence>
<proteinExistence type="predicted"/>
<reference evidence="1 2" key="1">
    <citation type="submission" date="2009-11" db="EMBL/GenBank/DDBJ databases">
        <authorList>
            <person name="Weinstock G."/>
            <person name="Sodergren E."/>
            <person name="Clifton S."/>
            <person name="Fulton L."/>
            <person name="Fulton B."/>
            <person name="Courtney L."/>
            <person name="Fronick C."/>
            <person name="Harrison M."/>
            <person name="Strong C."/>
            <person name="Farmer C."/>
            <person name="Delahaunty K."/>
            <person name="Markovic C."/>
            <person name="Hall O."/>
            <person name="Minx P."/>
            <person name="Tomlinson C."/>
            <person name="Mitreva M."/>
            <person name="Nelson J."/>
            <person name="Hou S."/>
            <person name="Wollam A."/>
            <person name="Pepin K.H."/>
            <person name="Johnson M."/>
            <person name="Bhonagiri V."/>
            <person name="Nash W.E."/>
            <person name="Warren W."/>
            <person name="Chinwalla A."/>
            <person name="Mardis E.R."/>
            <person name="Wilson R.K."/>
        </authorList>
    </citation>
    <scope>NUCLEOTIDE SEQUENCE [LARGE SCALE GENOMIC DNA]</scope>
    <source>
        <strain evidence="1 2">DSM 20093</strain>
    </source>
</reference>
<comment type="caution">
    <text evidence="1">The sequence shown here is derived from an EMBL/GenBank/DDBJ whole genome shotgun (WGS) entry which is preliminary data.</text>
</comment>
<dbReference type="EMBL" id="ABXB03000003">
    <property type="protein sequence ID" value="EFA22669.1"/>
    <property type="molecule type" value="Genomic_DNA"/>
</dbReference>
<organism evidence="1 2">
    <name type="scientific">Bifidobacterium gallicum DSM 20093 = LMG 11596</name>
    <dbReference type="NCBI Taxonomy" id="561180"/>
    <lineage>
        <taxon>Bacteria</taxon>
        <taxon>Bacillati</taxon>
        <taxon>Actinomycetota</taxon>
        <taxon>Actinomycetes</taxon>
        <taxon>Bifidobacteriales</taxon>
        <taxon>Bifidobacteriaceae</taxon>
        <taxon>Bifidobacterium</taxon>
    </lineage>
</organism>
<name>D1NV18_9BIFI</name>
<dbReference type="AlphaFoldDB" id="D1NV18"/>
<protein>
    <submittedName>
        <fullName evidence="1">Uncharacterized protein</fullName>
    </submittedName>
</protein>